<dbReference type="GO" id="GO:0005507">
    <property type="term" value="F:copper ion binding"/>
    <property type="evidence" value="ECO:0007669"/>
    <property type="project" value="InterPro"/>
</dbReference>
<dbReference type="Pfam" id="PF00080">
    <property type="entry name" value="Sod_Cu"/>
    <property type="match status" value="1"/>
</dbReference>
<dbReference type="GO" id="GO:0004784">
    <property type="term" value="F:superoxide dismutase activity"/>
    <property type="evidence" value="ECO:0007669"/>
    <property type="project" value="UniProtKB-EC"/>
</dbReference>
<dbReference type="Proteomes" id="UP001139319">
    <property type="component" value="Unassembled WGS sequence"/>
</dbReference>
<sequence length="170" mass="17732">MKSSIHTLIAAAMLMPAAAFAGDYEVPMHKVTEDGKLNAIGTIKVEETEYGTVFTPKLSGLMPGEHGFHVHQNPSCQPADGKPAGAAGSHYDPHEAGKHAAPWEDGHLGDLPTLSVNEEGDATTPVLAPKVKFEDLEGRALMIHSGGDNYADEPKPLGGGGSRVACGVVK</sequence>
<keyword evidence="7" id="KW-1185">Reference proteome</keyword>
<accession>A0A9X2I1C2</accession>
<dbReference type="SUPFAM" id="SSF49329">
    <property type="entry name" value="Cu,Zn superoxide dismutase-like"/>
    <property type="match status" value="1"/>
</dbReference>
<evidence type="ECO:0000313" key="6">
    <source>
        <dbReference type="EMBL" id="MCP8900331.1"/>
    </source>
</evidence>
<feature type="region of interest" description="Disordered" evidence="3">
    <location>
        <begin position="73"/>
        <end position="98"/>
    </location>
</feature>
<dbReference type="Gene3D" id="2.60.40.200">
    <property type="entry name" value="Superoxide dismutase, copper/zinc binding domain"/>
    <property type="match status" value="1"/>
</dbReference>
<dbReference type="InterPro" id="IPR018152">
    <property type="entry name" value="SOD_Cu/Zn_BS"/>
</dbReference>
<dbReference type="AlphaFoldDB" id="A0A9X2I1C2"/>
<dbReference type="InterPro" id="IPR001424">
    <property type="entry name" value="SOD_Cu_Zn_dom"/>
</dbReference>
<evidence type="ECO:0000259" key="5">
    <source>
        <dbReference type="Pfam" id="PF00080"/>
    </source>
</evidence>
<comment type="catalytic activity">
    <reaction evidence="2">
        <text>2 superoxide + 2 H(+) = H2O2 + O2</text>
        <dbReference type="Rhea" id="RHEA:20696"/>
        <dbReference type="ChEBI" id="CHEBI:15378"/>
        <dbReference type="ChEBI" id="CHEBI:15379"/>
        <dbReference type="ChEBI" id="CHEBI:16240"/>
        <dbReference type="ChEBI" id="CHEBI:18421"/>
        <dbReference type="EC" id="1.15.1.1"/>
    </reaction>
</comment>
<dbReference type="EMBL" id="JAMFTH010000005">
    <property type="protein sequence ID" value="MCP8900331.1"/>
    <property type="molecule type" value="Genomic_DNA"/>
</dbReference>
<dbReference type="PROSITE" id="PS00332">
    <property type="entry name" value="SOD_CU_ZN_2"/>
    <property type="match status" value="1"/>
</dbReference>
<keyword evidence="2" id="KW-0862">Zinc</keyword>
<keyword evidence="2" id="KW-0186">Copper</keyword>
<evidence type="ECO:0000313" key="7">
    <source>
        <dbReference type="Proteomes" id="UP001139319"/>
    </source>
</evidence>
<dbReference type="CDD" id="cd00305">
    <property type="entry name" value="Cu-Zn_Superoxide_Dismutase"/>
    <property type="match status" value="1"/>
</dbReference>
<comment type="caution">
    <text evidence="6">The sequence shown here is derived from an EMBL/GenBank/DDBJ whole genome shotgun (WGS) entry which is preliminary data.</text>
</comment>
<dbReference type="NCBIfam" id="NF007628">
    <property type="entry name" value="PRK10290.1"/>
    <property type="match status" value="1"/>
</dbReference>
<feature type="signal peptide" evidence="4">
    <location>
        <begin position="1"/>
        <end position="21"/>
    </location>
</feature>
<evidence type="ECO:0000256" key="2">
    <source>
        <dbReference type="RuleBase" id="RU000393"/>
    </source>
</evidence>
<comment type="cofactor">
    <cofactor evidence="2">
        <name>Cu cation</name>
        <dbReference type="ChEBI" id="CHEBI:23378"/>
    </cofactor>
    <text evidence="2">Binds 1 copper ion per subunit.</text>
</comment>
<comment type="similarity">
    <text evidence="1 2">Belongs to the Cu-Zn superoxide dismutase family.</text>
</comment>
<evidence type="ECO:0000256" key="1">
    <source>
        <dbReference type="ARBA" id="ARBA00010457"/>
    </source>
</evidence>
<evidence type="ECO:0000256" key="4">
    <source>
        <dbReference type="SAM" id="SignalP"/>
    </source>
</evidence>
<feature type="domain" description="Superoxide dismutase copper/zinc binding" evidence="5">
    <location>
        <begin position="41"/>
        <end position="169"/>
    </location>
</feature>
<dbReference type="EC" id="1.15.1.1" evidence="2"/>
<dbReference type="PANTHER" id="PTHR10003">
    <property type="entry name" value="SUPEROXIDE DISMUTASE CU-ZN -RELATED"/>
    <property type="match status" value="1"/>
</dbReference>
<dbReference type="RefSeq" id="WP_253968627.1">
    <property type="nucleotide sequence ID" value="NZ_JAMFTH010000005.1"/>
</dbReference>
<keyword evidence="2" id="KW-0479">Metal-binding</keyword>
<name>A0A9X2I1C2_9GAMM</name>
<reference evidence="6" key="1">
    <citation type="submission" date="2022-05" db="EMBL/GenBank/DDBJ databases">
        <authorList>
            <person name="Sun H.-N."/>
        </authorList>
    </citation>
    <scope>NUCLEOTIDE SEQUENCE</scope>
    <source>
        <strain evidence="6">HB14</strain>
    </source>
</reference>
<reference evidence="6" key="2">
    <citation type="submission" date="2023-01" db="EMBL/GenBank/DDBJ databases">
        <title>Gilvimarinus xylanilyticus HB14 isolated from Caulerpa lentillifera aquaculture base in Hainan, China.</title>
        <authorList>
            <person name="Zhang Y.-J."/>
        </authorList>
    </citation>
    <scope>NUCLEOTIDE SEQUENCE</scope>
    <source>
        <strain evidence="6">HB14</strain>
    </source>
</reference>
<organism evidence="6 7">
    <name type="scientific">Gilvimarinus xylanilyticus</name>
    <dbReference type="NCBI Taxonomy" id="2944139"/>
    <lineage>
        <taxon>Bacteria</taxon>
        <taxon>Pseudomonadati</taxon>
        <taxon>Pseudomonadota</taxon>
        <taxon>Gammaproteobacteria</taxon>
        <taxon>Cellvibrionales</taxon>
        <taxon>Cellvibrionaceae</taxon>
        <taxon>Gilvimarinus</taxon>
    </lineage>
</organism>
<dbReference type="InterPro" id="IPR024134">
    <property type="entry name" value="SOD_Cu/Zn_/chaperone"/>
</dbReference>
<keyword evidence="2 6" id="KW-0560">Oxidoreductase</keyword>
<evidence type="ECO:0000256" key="3">
    <source>
        <dbReference type="SAM" id="MobiDB-lite"/>
    </source>
</evidence>
<comment type="function">
    <text evidence="2">Destroys radicals which are normally produced within the cells and which are toxic to biological systems.</text>
</comment>
<proteinExistence type="inferred from homology"/>
<dbReference type="InterPro" id="IPR036423">
    <property type="entry name" value="SOD-like_Cu/Zn_dom_sf"/>
</dbReference>
<gene>
    <name evidence="6" type="primary">sodC</name>
    <name evidence="6" type="ORF">M6D89_13585</name>
</gene>
<keyword evidence="4" id="KW-0732">Signal</keyword>
<comment type="cofactor">
    <cofactor evidence="2">
        <name>Zn(2+)</name>
        <dbReference type="ChEBI" id="CHEBI:29105"/>
    </cofactor>
    <text evidence="2">Binds 1 zinc ion per subunit.</text>
</comment>
<feature type="chain" id="PRO_5040752626" description="Superoxide dismutase [Cu-Zn]" evidence="4">
    <location>
        <begin position="22"/>
        <end position="170"/>
    </location>
</feature>
<protein>
    <recommendedName>
        <fullName evidence="2">Superoxide dismutase [Cu-Zn]</fullName>
        <ecNumber evidence="2">1.15.1.1</ecNumber>
    </recommendedName>
</protein>